<dbReference type="UniPathway" id="UPA00269">
    <property type="reaction ID" value="UER00713"/>
</dbReference>
<dbReference type="GO" id="GO:0006784">
    <property type="term" value="P:heme A biosynthetic process"/>
    <property type="evidence" value="ECO:0007669"/>
    <property type="project" value="UniProtKB-UniRule"/>
</dbReference>
<keyword evidence="3 12" id="KW-0812">Transmembrane</keyword>
<dbReference type="AlphaFoldDB" id="A0A5A7MW76"/>
<comment type="similarity">
    <text evidence="12">Belongs to the COX15/CtaA family. Type 2 subfamily.</text>
</comment>
<accession>A0A5A7MW76</accession>
<evidence type="ECO:0000256" key="4">
    <source>
        <dbReference type="ARBA" id="ARBA00022723"/>
    </source>
</evidence>
<feature type="transmembrane region" description="Helical" evidence="12">
    <location>
        <begin position="331"/>
        <end position="351"/>
    </location>
</feature>
<keyword evidence="9 12" id="KW-0472">Membrane</keyword>
<proteinExistence type="inferred from homology"/>
<keyword evidence="7 12" id="KW-0408">Iron</keyword>
<dbReference type="InterPro" id="IPR003780">
    <property type="entry name" value="COX15/CtaA_fam"/>
</dbReference>
<dbReference type="GO" id="GO:0016653">
    <property type="term" value="F:oxidoreductase activity, acting on NAD(P)H, heme protein as acceptor"/>
    <property type="evidence" value="ECO:0007669"/>
    <property type="project" value="TreeGrafter"/>
</dbReference>
<dbReference type="HAMAP" id="MF_01665">
    <property type="entry name" value="HemeA_synth_type2"/>
    <property type="match status" value="1"/>
</dbReference>
<comment type="caution">
    <text evidence="13">The sequence shown here is derived from an EMBL/GenBank/DDBJ whole genome shotgun (WGS) entry which is preliminary data.</text>
</comment>
<evidence type="ECO:0000256" key="6">
    <source>
        <dbReference type="ARBA" id="ARBA00023002"/>
    </source>
</evidence>
<dbReference type="GO" id="GO:0005886">
    <property type="term" value="C:plasma membrane"/>
    <property type="evidence" value="ECO:0007669"/>
    <property type="project" value="UniProtKB-SubCell"/>
</dbReference>
<evidence type="ECO:0000256" key="10">
    <source>
        <dbReference type="ARBA" id="ARBA00044501"/>
    </source>
</evidence>
<dbReference type="EMBL" id="BKCL01000017">
    <property type="protein sequence ID" value="GEQ99318.1"/>
    <property type="molecule type" value="Genomic_DNA"/>
</dbReference>
<dbReference type="Pfam" id="PF02628">
    <property type="entry name" value="COX15-CtaA"/>
    <property type="match status" value="1"/>
</dbReference>
<dbReference type="GO" id="GO:0120547">
    <property type="term" value="F:heme A synthase activity"/>
    <property type="evidence" value="ECO:0007669"/>
    <property type="project" value="UniProtKB-EC"/>
</dbReference>
<feature type="transmembrane region" description="Helical" evidence="12">
    <location>
        <begin position="170"/>
        <end position="191"/>
    </location>
</feature>
<keyword evidence="12" id="KW-1003">Cell membrane</keyword>
<reference evidence="13 14" key="1">
    <citation type="submission" date="2019-09" db="EMBL/GenBank/DDBJ databases">
        <title>NBRP : Genome information of microbial organism related human and environment.</title>
        <authorList>
            <person name="Hattori M."/>
            <person name="Oshima K."/>
            <person name="Inaba H."/>
            <person name="Suda W."/>
            <person name="Sakamoto M."/>
            <person name="Iino T."/>
            <person name="Kitahara M."/>
            <person name="Oshida Y."/>
            <person name="Iida T."/>
            <person name="Kudo T."/>
            <person name="Itoh T."/>
            <person name="Ohkuma M."/>
        </authorList>
    </citation>
    <scope>NUCLEOTIDE SEQUENCE [LARGE SCALE GENOMIC DNA]</scope>
    <source>
        <strain evidence="13 14">Hi-2</strain>
    </source>
</reference>
<feature type="transmembrane region" description="Helical" evidence="12">
    <location>
        <begin position="110"/>
        <end position="128"/>
    </location>
</feature>
<dbReference type="RefSeq" id="WP_150001432.1">
    <property type="nucleotide sequence ID" value="NZ_BKCL01000017.1"/>
</dbReference>
<comment type="function">
    <text evidence="12">Catalyzes the conversion of heme O to heme A by two successive hydroxylations of the methyl group at C8. The first hydroxylation forms heme I, the second hydroxylation results in an unstable dihydroxymethyl group, which spontaneously dehydrates, resulting in the formyl group of heme A.</text>
</comment>
<keyword evidence="5 12" id="KW-1133">Transmembrane helix</keyword>
<name>A0A5A7MW76_9PROT</name>
<dbReference type="Proteomes" id="UP000322084">
    <property type="component" value="Unassembled WGS sequence"/>
</dbReference>
<sequence length="357" mass="39944">MKTVTFHYGSSSAGGFGRAAQERAIGRWLLMVAALVFLMVVVGGITRLTESGLSMVDWHPVKGILPPLSQAQWEEAFKAYQQYPEYKIMNRGMTLAEFKNIFWWEYLHRLLGRLIGFAFALPLAWFWLRGRIPSGYKGRLLGLLVLGGAQGLLGWFMVKSGLVDHPEVSHYRLTAHLTLAFIIFAALFWTAMNLLSHRRPIRDKAMNRSGKWLLALVFLQVIMGGLVAGLKAGYTYNTWPMMDGRFVPASIMDMAPFWRNFIDNTALVQFDHRLGAYVLFALSLSLLVRTILRREPGRAQAMAALVFGVLCVQITVGILTLLHMVPVALGAIHQGGALVVLAAVLAFLHIYRKSDRP</sequence>
<evidence type="ECO:0000256" key="7">
    <source>
        <dbReference type="ARBA" id="ARBA00023004"/>
    </source>
</evidence>
<evidence type="ECO:0000256" key="9">
    <source>
        <dbReference type="ARBA" id="ARBA00023136"/>
    </source>
</evidence>
<feature type="transmembrane region" description="Helical" evidence="12">
    <location>
        <begin position="304"/>
        <end position="325"/>
    </location>
</feature>
<comment type="catalytic activity">
    <reaction evidence="11">
        <text>Fe(II)-heme o + 2 A + H2O = Fe(II)-heme a + 2 AH2</text>
        <dbReference type="Rhea" id="RHEA:63388"/>
        <dbReference type="ChEBI" id="CHEBI:13193"/>
        <dbReference type="ChEBI" id="CHEBI:15377"/>
        <dbReference type="ChEBI" id="CHEBI:17499"/>
        <dbReference type="ChEBI" id="CHEBI:60530"/>
        <dbReference type="ChEBI" id="CHEBI:61715"/>
        <dbReference type="EC" id="1.17.99.9"/>
    </reaction>
    <physiologicalReaction direction="left-to-right" evidence="11">
        <dbReference type="Rhea" id="RHEA:63389"/>
    </physiologicalReaction>
</comment>
<dbReference type="PANTHER" id="PTHR23289">
    <property type="entry name" value="CYTOCHROME C OXIDASE ASSEMBLY PROTEIN COX15"/>
    <property type="match status" value="1"/>
</dbReference>
<evidence type="ECO:0000256" key="8">
    <source>
        <dbReference type="ARBA" id="ARBA00023133"/>
    </source>
</evidence>
<evidence type="ECO:0000256" key="12">
    <source>
        <dbReference type="HAMAP-Rule" id="MF_01665"/>
    </source>
</evidence>
<comment type="subunit">
    <text evidence="12">Interacts with CtaB.</text>
</comment>
<gene>
    <name evidence="12 13" type="primary">ctaA</name>
    <name evidence="13" type="ORF">JCM17844_29550</name>
</gene>
<evidence type="ECO:0000313" key="14">
    <source>
        <dbReference type="Proteomes" id="UP000322084"/>
    </source>
</evidence>
<feature type="transmembrane region" description="Helical" evidence="12">
    <location>
        <begin position="140"/>
        <end position="158"/>
    </location>
</feature>
<comment type="cofactor">
    <cofactor evidence="1 12">
        <name>heme b</name>
        <dbReference type="ChEBI" id="CHEBI:60344"/>
    </cofactor>
</comment>
<feature type="transmembrane region" description="Helical" evidence="12">
    <location>
        <begin position="28"/>
        <end position="48"/>
    </location>
</feature>
<feature type="transmembrane region" description="Helical" evidence="12">
    <location>
        <begin position="274"/>
        <end position="292"/>
    </location>
</feature>
<evidence type="ECO:0000313" key="13">
    <source>
        <dbReference type="EMBL" id="GEQ99318.1"/>
    </source>
</evidence>
<evidence type="ECO:0000256" key="2">
    <source>
        <dbReference type="ARBA" id="ARBA00004141"/>
    </source>
</evidence>
<organism evidence="13 14">
    <name type="scientific">Iodidimonas gelatinilytica</name>
    <dbReference type="NCBI Taxonomy" id="1236966"/>
    <lineage>
        <taxon>Bacteria</taxon>
        <taxon>Pseudomonadati</taxon>
        <taxon>Pseudomonadota</taxon>
        <taxon>Alphaproteobacteria</taxon>
        <taxon>Iodidimonadales</taxon>
        <taxon>Iodidimonadaceae</taxon>
        <taxon>Iodidimonas</taxon>
    </lineage>
</organism>
<evidence type="ECO:0000256" key="3">
    <source>
        <dbReference type="ARBA" id="ARBA00022692"/>
    </source>
</evidence>
<keyword evidence="6 12" id="KW-0560">Oxidoreductase</keyword>
<evidence type="ECO:0000256" key="11">
    <source>
        <dbReference type="ARBA" id="ARBA00048044"/>
    </source>
</evidence>
<keyword evidence="4 12" id="KW-0479">Metal-binding</keyword>
<evidence type="ECO:0000256" key="1">
    <source>
        <dbReference type="ARBA" id="ARBA00001970"/>
    </source>
</evidence>
<comment type="pathway">
    <text evidence="10 12">Porphyrin-containing compound metabolism; heme A biosynthesis; heme A from heme O: step 1/1.</text>
</comment>
<dbReference type="InterPro" id="IPR023754">
    <property type="entry name" value="HemeA_Synthase_type2"/>
</dbReference>
<dbReference type="GO" id="GO:0046872">
    <property type="term" value="F:metal ion binding"/>
    <property type="evidence" value="ECO:0007669"/>
    <property type="project" value="UniProtKB-KW"/>
</dbReference>
<keyword evidence="8 12" id="KW-0350">Heme biosynthesis</keyword>
<dbReference type="PANTHER" id="PTHR23289:SF2">
    <property type="entry name" value="CYTOCHROME C OXIDASE ASSEMBLY PROTEIN COX15 HOMOLOG"/>
    <property type="match status" value="1"/>
</dbReference>
<dbReference type="EC" id="1.17.99.9" evidence="12"/>
<comment type="subcellular location">
    <subcellularLocation>
        <location evidence="12">Cell membrane</location>
        <topology evidence="12">Multi-pass membrane protein</topology>
    </subcellularLocation>
    <subcellularLocation>
        <location evidence="2">Membrane</location>
        <topology evidence="2">Multi-pass membrane protein</topology>
    </subcellularLocation>
</comment>
<feature type="binding site" description="axial binding residue" evidence="12">
    <location>
        <position position="272"/>
    </location>
    <ligand>
        <name>heme</name>
        <dbReference type="ChEBI" id="CHEBI:30413"/>
    </ligand>
    <ligandPart>
        <name>Fe</name>
        <dbReference type="ChEBI" id="CHEBI:18248"/>
    </ligandPart>
</feature>
<feature type="transmembrane region" description="Helical" evidence="12">
    <location>
        <begin position="212"/>
        <end position="234"/>
    </location>
</feature>
<protein>
    <recommendedName>
        <fullName evidence="12">Heme A synthase</fullName>
        <shortName evidence="12">HAS</shortName>
        <ecNumber evidence="12">1.17.99.9</ecNumber>
    </recommendedName>
    <alternativeName>
        <fullName evidence="12">Cytochrome aa3-controlling protein</fullName>
    </alternativeName>
</protein>
<feature type="binding site" description="axial binding residue" evidence="12">
    <location>
        <position position="333"/>
    </location>
    <ligand>
        <name>heme</name>
        <dbReference type="ChEBI" id="CHEBI:30413"/>
    </ligand>
    <ligandPart>
        <name>Fe</name>
        <dbReference type="ChEBI" id="CHEBI:18248"/>
    </ligandPart>
</feature>
<evidence type="ECO:0000256" key="5">
    <source>
        <dbReference type="ARBA" id="ARBA00022989"/>
    </source>
</evidence>